<comment type="caution">
    <text evidence="1">The sequence shown here is derived from an EMBL/GenBank/DDBJ whole genome shotgun (WGS) entry which is preliminary data.</text>
</comment>
<gene>
    <name evidence="1" type="ORF">BM613_13200</name>
</gene>
<name>A0A2U3D457_SULT2</name>
<keyword evidence="2" id="KW-1185">Reference proteome</keyword>
<organism evidence="1 2">
    <name type="scientific">Sulfoacidibacillus thermotolerans</name>
    <name type="common">Acidibacillus sulfuroxidans</name>
    <dbReference type="NCBI Taxonomy" id="1765684"/>
    <lineage>
        <taxon>Bacteria</taxon>
        <taxon>Bacillati</taxon>
        <taxon>Bacillota</taxon>
        <taxon>Bacilli</taxon>
        <taxon>Bacillales</taxon>
        <taxon>Alicyclobacillaceae</taxon>
        <taxon>Sulfoacidibacillus</taxon>
    </lineage>
</organism>
<dbReference type="OrthoDB" id="2372172at2"/>
<accession>A0A2U3D457</accession>
<sequence>MTNSITAFDQNYLQRLGINEAEAKAIVEAGFTLEEYEATLATAQELESNAELVPVRYKIIAQAGAFMNEATGEVIPKLKVQIPFFHTSRVLFPKQEQDNQEGTMPLCSSVDGKAGQYVDENGVIMPRSCQGCPFDVYGSDFNGGRGKACKTMRRLYVLTADSDVPAVLNLPPSSLKVWDQFVSAVRFQGQFVSSFEIELALEIKRNGANTWSQLKQPTVVRALTPVERMRVLKIGKELEEKHKSYKVSVDDYTAIELPPVPEIPQEDTKAVNS</sequence>
<evidence type="ECO:0000313" key="2">
    <source>
        <dbReference type="Proteomes" id="UP000245380"/>
    </source>
</evidence>
<dbReference type="RefSeq" id="WP_109431668.1">
    <property type="nucleotide sequence ID" value="NZ_MPDK01000038.1"/>
</dbReference>
<dbReference type="Proteomes" id="UP000245380">
    <property type="component" value="Unassembled WGS sequence"/>
</dbReference>
<proteinExistence type="predicted"/>
<dbReference type="EMBL" id="MPDK01000038">
    <property type="protein sequence ID" value="PWI56055.1"/>
    <property type="molecule type" value="Genomic_DNA"/>
</dbReference>
<protein>
    <submittedName>
        <fullName evidence="1">Uncharacterized protein</fullName>
    </submittedName>
</protein>
<evidence type="ECO:0000313" key="1">
    <source>
        <dbReference type="EMBL" id="PWI56055.1"/>
    </source>
</evidence>
<dbReference type="AlphaFoldDB" id="A0A2U3D457"/>
<reference evidence="1 2" key="1">
    <citation type="submission" date="2016-11" db="EMBL/GenBank/DDBJ databases">
        <title>Comparative genomics of Acidibacillus ferroxidans species.</title>
        <authorList>
            <person name="Oliveira G."/>
            <person name="Nunes G."/>
            <person name="Oliveira R."/>
            <person name="Araujo F."/>
            <person name="Salim A."/>
            <person name="Scholte L."/>
            <person name="Morais D."/>
            <person name="Nancucheo I."/>
            <person name="Johnson D.B."/>
            <person name="Grail B."/>
            <person name="Bittencourt J."/>
            <person name="Valadares R."/>
        </authorList>
    </citation>
    <scope>NUCLEOTIDE SEQUENCE [LARGE SCALE GENOMIC DNA]</scope>
    <source>
        <strain evidence="1 2">Y002</strain>
    </source>
</reference>